<dbReference type="InterPro" id="IPR043917">
    <property type="entry name" value="DUF5753"/>
</dbReference>
<dbReference type="CDD" id="cd00093">
    <property type="entry name" value="HTH_XRE"/>
    <property type="match status" value="1"/>
</dbReference>
<dbReference type="RefSeq" id="WP_236257451.1">
    <property type="nucleotide sequence ID" value="NZ_BNEK01000003.1"/>
</dbReference>
<dbReference type="SMART" id="SM00530">
    <property type="entry name" value="HTH_XRE"/>
    <property type="match status" value="1"/>
</dbReference>
<dbReference type="PROSITE" id="PS50943">
    <property type="entry name" value="HTH_CROC1"/>
    <property type="match status" value="1"/>
</dbReference>
<evidence type="ECO:0000313" key="3">
    <source>
        <dbReference type="Proteomes" id="UP001054854"/>
    </source>
</evidence>
<keyword evidence="3" id="KW-1185">Reference proteome</keyword>
<dbReference type="InterPro" id="IPR010982">
    <property type="entry name" value="Lambda_DNA-bd_dom_sf"/>
</dbReference>
<dbReference type="Gene3D" id="1.10.260.40">
    <property type="entry name" value="lambda repressor-like DNA-binding domains"/>
    <property type="match status" value="1"/>
</dbReference>
<evidence type="ECO:0000259" key="1">
    <source>
        <dbReference type="PROSITE" id="PS50943"/>
    </source>
</evidence>
<dbReference type="EMBL" id="BNEK01000003">
    <property type="protein sequence ID" value="GHJ29217.1"/>
    <property type="molecule type" value="Genomic_DNA"/>
</dbReference>
<name>A0ABQ3U1F0_STRHY</name>
<proteinExistence type="predicted"/>
<accession>A0ABQ3U1F0</accession>
<dbReference type="Pfam" id="PF19054">
    <property type="entry name" value="DUF5753"/>
    <property type="match status" value="1"/>
</dbReference>
<dbReference type="Proteomes" id="UP001054854">
    <property type="component" value="Unassembled WGS sequence"/>
</dbReference>
<dbReference type="Pfam" id="PF13560">
    <property type="entry name" value="HTH_31"/>
    <property type="match status" value="1"/>
</dbReference>
<sequence length="279" mass="30879">MASAGRPELPDGEDSGAFIKSFGLQIKLLRERAGLTQAELGSLVGYGADQIAAVEQGRRIPKPELIDKADEVLGAGGLLKAMKGEVARARYPAFFRDAARLESDAIELHAYDALLVNGRLQTEEYARAVFTMWRPLLDEETIEQRVAARLARQEIFSKWPAPLMSFVVEESVLQRPIGGRQVLRGQLEQLLLIGQKRNVEIQVMPTERGDDHAGLGGPLTLIETAGQQRVAYVEVQEVSRLLVERNMVRAMHARYGIIRAQALTPRESLAFIEKLLGEA</sequence>
<reference evidence="2" key="1">
    <citation type="submission" date="2024-05" db="EMBL/GenBank/DDBJ databases">
        <title>Whole genome shotgun sequence of Streptomyces hygroscopicus NBRC 113678.</title>
        <authorList>
            <person name="Komaki H."/>
            <person name="Tamura T."/>
        </authorList>
    </citation>
    <scope>NUCLEOTIDE SEQUENCE</scope>
    <source>
        <strain evidence="2">N11-34</strain>
    </source>
</reference>
<organism evidence="2 3">
    <name type="scientific">Streptomyces hygroscopicus</name>
    <dbReference type="NCBI Taxonomy" id="1912"/>
    <lineage>
        <taxon>Bacteria</taxon>
        <taxon>Bacillati</taxon>
        <taxon>Actinomycetota</taxon>
        <taxon>Actinomycetes</taxon>
        <taxon>Kitasatosporales</taxon>
        <taxon>Streptomycetaceae</taxon>
        <taxon>Streptomyces</taxon>
        <taxon>Streptomyces violaceusniger group</taxon>
    </lineage>
</organism>
<dbReference type="InterPro" id="IPR001387">
    <property type="entry name" value="Cro/C1-type_HTH"/>
</dbReference>
<feature type="domain" description="HTH cro/C1-type" evidence="1">
    <location>
        <begin position="26"/>
        <end position="79"/>
    </location>
</feature>
<dbReference type="SUPFAM" id="SSF47413">
    <property type="entry name" value="lambda repressor-like DNA-binding domains"/>
    <property type="match status" value="1"/>
</dbReference>
<comment type="caution">
    <text evidence="2">The sequence shown here is derived from an EMBL/GenBank/DDBJ whole genome shotgun (WGS) entry which is preliminary data.</text>
</comment>
<evidence type="ECO:0000313" key="2">
    <source>
        <dbReference type="EMBL" id="GHJ29217.1"/>
    </source>
</evidence>
<protein>
    <submittedName>
        <fullName evidence="2">Transcriptional regulator</fullName>
    </submittedName>
</protein>
<gene>
    <name evidence="2" type="ORF">TPA0910_36500</name>
</gene>